<accession>A0A0F9MRZ8</accession>
<proteinExistence type="predicted"/>
<protein>
    <submittedName>
        <fullName evidence="1">Uncharacterized protein</fullName>
    </submittedName>
</protein>
<feature type="non-terminal residue" evidence="1">
    <location>
        <position position="1"/>
    </location>
</feature>
<gene>
    <name evidence="1" type="ORF">LCGC14_1120310</name>
</gene>
<comment type="caution">
    <text evidence="1">The sequence shown here is derived from an EMBL/GenBank/DDBJ whole genome shotgun (WGS) entry which is preliminary data.</text>
</comment>
<dbReference type="AlphaFoldDB" id="A0A0F9MRZ8"/>
<name>A0A0F9MRZ8_9ZZZZ</name>
<reference evidence="1" key="1">
    <citation type="journal article" date="2015" name="Nature">
        <title>Complex archaea that bridge the gap between prokaryotes and eukaryotes.</title>
        <authorList>
            <person name="Spang A."/>
            <person name="Saw J.H."/>
            <person name="Jorgensen S.L."/>
            <person name="Zaremba-Niedzwiedzka K."/>
            <person name="Martijn J."/>
            <person name="Lind A.E."/>
            <person name="van Eijk R."/>
            <person name="Schleper C."/>
            <person name="Guy L."/>
            <person name="Ettema T.J."/>
        </authorList>
    </citation>
    <scope>NUCLEOTIDE SEQUENCE</scope>
</reference>
<dbReference type="EMBL" id="LAZR01005175">
    <property type="protein sequence ID" value="KKN02187.1"/>
    <property type="molecule type" value="Genomic_DNA"/>
</dbReference>
<sequence length="137" mass="15642">LYINFTRMLNDKIEDAFPELKMDLFDAPGEISGRALRLKRQPVETKGEIRQATYNSDMVRANQIALTIGGIGGYPEFKGITFNSYDEGILDHKIIQKRMFSTDPLDDLEMEREFWLVAKMAGSAGIPIDTFLDTLRY</sequence>
<organism evidence="1">
    <name type="scientific">marine sediment metagenome</name>
    <dbReference type="NCBI Taxonomy" id="412755"/>
    <lineage>
        <taxon>unclassified sequences</taxon>
        <taxon>metagenomes</taxon>
        <taxon>ecological metagenomes</taxon>
    </lineage>
</organism>
<evidence type="ECO:0000313" key="1">
    <source>
        <dbReference type="EMBL" id="KKN02187.1"/>
    </source>
</evidence>